<name>A0A2A9M6U2_BESBE</name>
<dbReference type="Proteomes" id="UP000224006">
    <property type="component" value="Chromosome VII"/>
</dbReference>
<accession>A0A2A9M6U2</accession>
<organism evidence="1 2">
    <name type="scientific">Besnoitia besnoiti</name>
    <name type="common">Apicomplexan protozoan</name>
    <dbReference type="NCBI Taxonomy" id="94643"/>
    <lineage>
        <taxon>Eukaryota</taxon>
        <taxon>Sar</taxon>
        <taxon>Alveolata</taxon>
        <taxon>Apicomplexa</taxon>
        <taxon>Conoidasida</taxon>
        <taxon>Coccidia</taxon>
        <taxon>Eucoccidiorida</taxon>
        <taxon>Eimeriorina</taxon>
        <taxon>Sarcocystidae</taxon>
        <taxon>Besnoitia</taxon>
    </lineage>
</organism>
<evidence type="ECO:0000313" key="2">
    <source>
        <dbReference type="Proteomes" id="UP000224006"/>
    </source>
</evidence>
<dbReference type="KEGG" id="bbes:BESB_079310"/>
<dbReference type="GeneID" id="40312858"/>
<gene>
    <name evidence="1" type="ORF">BESB_079310</name>
</gene>
<protein>
    <submittedName>
        <fullName evidence="1">Uncharacterized protein</fullName>
    </submittedName>
</protein>
<dbReference type="EMBL" id="NWUJ01000008">
    <property type="protein sequence ID" value="PFH33715.1"/>
    <property type="molecule type" value="Genomic_DNA"/>
</dbReference>
<evidence type="ECO:0000313" key="1">
    <source>
        <dbReference type="EMBL" id="PFH33715.1"/>
    </source>
</evidence>
<reference evidence="1 2" key="1">
    <citation type="submission" date="2017-09" db="EMBL/GenBank/DDBJ databases">
        <title>Genome sequencing of Besnoitia besnoiti strain Bb-Ger1.</title>
        <authorList>
            <person name="Schares G."/>
            <person name="Venepally P."/>
            <person name="Lorenzi H.A."/>
        </authorList>
    </citation>
    <scope>NUCLEOTIDE SEQUENCE [LARGE SCALE GENOMIC DNA]</scope>
    <source>
        <strain evidence="1 2">Bb-Ger1</strain>
    </source>
</reference>
<proteinExistence type="predicted"/>
<keyword evidence="2" id="KW-1185">Reference proteome</keyword>
<comment type="caution">
    <text evidence="1">The sequence shown here is derived from an EMBL/GenBank/DDBJ whole genome shotgun (WGS) entry which is preliminary data.</text>
</comment>
<dbReference type="AlphaFoldDB" id="A0A2A9M6U2"/>
<sequence>MPSGPKTPTPMKTVVAGYPRRAMACAFVVSMLVSEIVLATGALHEDVEAITCSLPALEKAYLSRWILKHDRQRSSVTRQLRMSAQK</sequence>
<dbReference type="RefSeq" id="XP_029217724.1">
    <property type="nucleotide sequence ID" value="XM_029366293.1"/>
</dbReference>
<dbReference type="VEuPathDB" id="ToxoDB:BESB_079310"/>